<evidence type="ECO:0000256" key="1">
    <source>
        <dbReference type="ARBA" id="ARBA00004496"/>
    </source>
</evidence>
<comment type="subcellular location">
    <subcellularLocation>
        <location evidence="1">Cytoplasm</location>
    </subcellularLocation>
</comment>
<feature type="domain" description="Hemerythrin-like" evidence="5">
    <location>
        <begin position="91"/>
        <end position="227"/>
    </location>
</feature>
<organism evidence="6 7">
    <name type="scientific">Megasphaera hominis</name>
    <dbReference type="NCBI Taxonomy" id="159836"/>
    <lineage>
        <taxon>Bacteria</taxon>
        <taxon>Bacillati</taxon>
        <taxon>Bacillota</taxon>
        <taxon>Negativicutes</taxon>
        <taxon>Veillonellales</taxon>
        <taxon>Veillonellaceae</taxon>
        <taxon>Megasphaera</taxon>
    </lineage>
</organism>
<dbReference type="InterPro" id="IPR012312">
    <property type="entry name" value="Hemerythrin-like"/>
</dbReference>
<evidence type="ECO:0000259" key="5">
    <source>
        <dbReference type="Pfam" id="PF01814"/>
    </source>
</evidence>
<keyword evidence="4" id="KW-0408">Iron</keyword>
<accession>A0ABR6VGC1</accession>
<protein>
    <submittedName>
        <fullName evidence="6">DUF542 domain-containing protein</fullName>
    </submittedName>
</protein>
<gene>
    <name evidence="6" type="ORF">H8J70_00205</name>
</gene>
<evidence type="ECO:0000256" key="2">
    <source>
        <dbReference type="ARBA" id="ARBA00022490"/>
    </source>
</evidence>
<keyword evidence="2" id="KW-0963">Cytoplasm</keyword>
<keyword evidence="7" id="KW-1185">Reference proteome</keyword>
<keyword evidence="3" id="KW-0479">Metal-binding</keyword>
<evidence type="ECO:0000313" key="7">
    <source>
        <dbReference type="Proteomes" id="UP000606870"/>
    </source>
</evidence>
<dbReference type="InterPro" id="IPR038062">
    <property type="entry name" value="ScdA-like_N_sf"/>
</dbReference>
<dbReference type="Pfam" id="PF01814">
    <property type="entry name" value="Hemerythrin"/>
    <property type="match status" value="1"/>
</dbReference>
<evidence type="ECO:0000256" key="4">
    <source>
        <dbReference type="ARBA" id="ARBA00023004"/>
    </source>
</evidence>
<evidence type="ECO:0000313" key="6">
    <source>
        <dbReference type="EMBL" id="MBC3535689.1"/>
    </source>
</evidence>
<dbReference type="RefSeq" id="WP_186501750.1">
    <property type="nucleotide sequence ID" value="NZ_JACOGK010000001.1"/>
</dbReference>
<reference evidence="6 7" key="1">
    <citation type="submission" date="2020-08" db="EMBL/GenBank/DDBJ databases">
        <authorList>
            <person name="Liu C."/>
            <person name="Sun Q."/>
        </authorList>
    </citation>
    <scope>NUCLEOTIDE SEQUENCE [LARGE SCALE GENOMIC DNA]</scope>
    <source>
        <strain evidence="6 7">NSJ-59</strain>
    </source>
</reference>
<name>A0ABR6VGC1_9FIRM</name>
<dbReference type="Gene3D" id="1.20.120.520">
    <property type="entry name" value="nmb1532 protein domain like"/>
    <property type="match status" value="1"/>
</dbReference>
<dbReference type="Proteomes" id="UP000606870">
    <property type="component" value="Unassembled WGS sequence"/>
</dbReference>
<evidence type="ECO:0000256" key="3">
    <source>
        <dbReference type="ARBA" id="ARBA00022723"/>
    </source>
</evidence>
<dbReference type="Gene3D" id="1.10.3910.10">
    <property type="entry name" value="SP0561-like"/>
    <property type="match status" value="1"/>
</dbReference>
<dbReference type="PANTHER" id="PTHR36438:SF1">
    <property type="entry name" value="IRON-SULFUR CLUSTER REPAIR PROTEIN YTFE"/>
    <property type="match status" value="1"/>
</dbReference>
<proteinExistence type="predicted"/>
<sequence length="232" mass="26486">MITKENTFADVVKQYPQTIRLLNDLHLDYCCGGDHTLSQGVVGKDVNLDELLTQLNAIAEKAQNQDGSTVASIDDFKNLSILDMLDSLEQTHHVTEREQMASVEQLLNKILIVHYPHHGELLTKLHSLYAHLKAELEEHFAKEERLVFPLMRANMPPDQATIAYVKTLENEHSAAGDIIKEIQALTDNFTLPEDACLTYTQTYKEMEALFDDIFIHIFKENSILFPEYEELT</sequence>
<comment type="caution">
    <text evidence="6">The sequence shown here is derived from an EMBL/GenBank/DDBJ whole genome shotgun (WGS) entry which is preliminary data.</text>
</comment>
<dbReference type="Pfam" id="PF04405">
    <property type="entry name" value="ScdA_N"/>
    <property type="match status" value="1"/>
</dbReference>
<dbReference type="EMBL" id="JACOGK010000001">
    <property type="protein sequence ID" value="MBC3535689.1"/>
    <property type="molecule type" value="Genomic_DNA"/>
</dbReference>
<dbReference type="SUPFAM" id="SSF140683">
    <property type="entry name" value="SP0561-like"/>
    <property type="match status" value="1"/>
</dbReference>
<dbReference type="InterPro" id="IPR019903">
    <property type="entry name" value="RIC_family"/>
</dbReference>
<dbReference type="PANTHER" id="PTHR36438">
    <property type="entry name" value="IRON-SULFUR CLUSTER REPAIR PROTEIN YTFE"/>
    <property type="match status" value="1"/>
</dbReference>